<dbReference type="Pfam" id="PF00480">
    <property type="entry name" value="ROK"/>
    <property type="match status" value="1"/>
</dbReference>
<dbReference type="Proteomes" id="UP000290253">
    <property type="component" value="Unassembled WGS sequence"/>
</dbReference>
<dbReference type="PANTHER" id="PTHR18964">
    <property type="entry name" value="ROK (REPRESSOR, ORF, KINASE) FAMILY"/>
    <property type="match status" value="1"/>
</dbReference>
<dbReference type="PANTHER" id="PTHR18964:SF149">
    <property type="entry name" value="BIFUNCTIONAL UDP-N-ACETYLGLUCOSAMINE 2-EPIMERASE_N-ACETYLMANNOSAMINE KINASE"/>
    <property type="match status" value="1"/>
</dbReference>
<dbReference type="RefSeq" id="WP_129207715.1">
    <property type="nucleotide sequence ID" value="NZ_BMGU01000001.1"/>
</dbReference>
<dbReference type="OrthoDB" id="107963at2"/>
<dbReference type="InterPro" id="IPR000600">
    <property type="entry name" value="ROK"/>
</dbReference>
<comment type="similarity">
    <text evidence="1">Belongs to the ROK (NagC/XylR) family.</text>
</comment>
<dbReference type="EMBL" id="SDMK01000001">
    <property type="protein sequence ID" value="RXS97936.1"/>
    <property type="molecule type" value="Genomic_DNA"/>
</dbReference>
<keyword evidence="3" id="KW-1185">Reference proteome</keyword>
<sequence length="306" mass="33075">MAISVGVTITDRVVAGLIEDHKVIGELLRYPALTTGAGEHTFDEMGVLIEMPADSLCEMVCDHVAQLAGEHKNLNAVGVAMPGIIRNGIIEDSPNLPQLKGAHVADAVQAGIEARGITGPVTILNDADAVAAGLAATRGHLDRHVRVWTIGNGIGFGRYPYTEGPWEGGHTVVTLDPKENYCGCGGKGHLEGIMGHRAMRLRFLDLEPDEIFAHARKGDRRCQEFVELWHQALAAATASQIHLEGPGRFYFTGRDIQRLDLKRVKEHLWDMVKMSPLQSYTLEVLPEDPSLSVVGAAAVALLGTRC</sequence>
<evidence type="ECO:0000313" key="2">
    <source>
        <dbReference type="EMBL" id="RXS97936.1"/>
    </source>
</evidence>
<dbReference type="Gene3D" id="3.30.420.40">
    <property type="match status" value="2"/>
</dbReference>
<dbReference type="InterPro" id="IPR043129">
    <property type="entry name" value="ATPase_NBD"/>
</dbReference>
<protein>
    <submittedName>
        <fullName evidence="2">ROK family protein</fullName>
    </submittedName>
</protein>
<proteinExistence type="inferred from homology"/>
<comment type="caution">
    <text evidence="2">The sequence shown here is derived from an EMBL/GenBank/DDBJ whole genome shotgun (WGS) entry which is preliminary data.</text>
</comment>
<evidence type="ECO:0000256" key="1">
    <source>
        <dbReference type="ARBA" id="ARBA00006479"/>
    </source>
</evidence>
<organism evidence="2 3">
    <name type="scientific">Silvibacterium dinghuense</name>
    <dbReference type="NCBI Taxonomy" id="1560006"/>
    <lineage>
        <taxon>Bacteria</taxon>
        <taxon>Pseudomonadati</taxon>
        <taxon>Acidobacteriota</taxon>
        <taxon>Terriglobia</taxon>
        <taxon>Terriglobales</taxon>
        <taxon>Acidobacteriaceae</taxon>
        <taxon>Silvibacterium</taxon>
    </lineage>
</organism>
<evidence type="ECO:0000313" key="3">
    <source>
        <dbReference type="Proteomes" id="UP000290253"/>
    </source>
</evidence>
<name>A0A4Q1SJU8_9BACT</name>
<accession>A0A4Q1SJU8</accession>
<dbReference type="SUPFAM" id="SSF53067">
    <property type="entry name" value="Actin-like ATPase domain"/>
    <property type="match status" value="1"/>
</dbReference>
<dbReference type="AlphaFoldDB" id="A0A4Q1SJU8"/>
<reference evidence="2 3" key="1">
    <citation type="journal article" date="2016" name="Int. J. Syst. Evol. Microbiol.">
        <title>Acidipila dinghuensis sp. nov., an acidobacterium isolated from forest soil.</title>
        <authorList>
            <person name="Jiang Y.W."/>
            <person name="Wang J."/>
            <person name="Chen M.H."/>
            <person name="Lv Y.Y."/>
            <person name="Qiu L.H."/>
        </authorList>
    </citation>
    <scope>NUCLEOTIDE SEQUENCE [LARGE SCALE GENOMIC DNA]</scope>
    <source>
        <strain evidence="2 3">DHOF10</strain>
    </source>
</reference>
<gene>
    <name evidence="2" type="ORF">ESZ00_08800</name>
</gene>